<dbReference type="PROSITE" id="PS50011">
    <property type="entry name" value="PROTEIN_KINASE_DOM"/>
    <property type="match status" value="1"/>
</dbReference>
<dbReference type="InterPro" id="IPR051824">
    <property type="entry name" value="LRR_Rcpt-Like_S/T_Kinase"/>
</dbReference>
<feature type="compositionally biased region" description="Low complexity" evidence="1">
    <location>
        <begin position="135"/>
        <end position="149"/>
    </location>
</feature>
<dbReference type="Gene3D" id="1.10.510.10">
    <property type="entry name" value="Transferase(Phosphotransferase) domain 1"/>
    <property type="match status" value="1"/>
</dbReference>
<dbReference type="InterPro" id="IPR000719">
    <property type="entry name" value="Prot_kinase_dom"/>
</dbReference>
<feature type="non-terminal residue" evidence="3">
    <location>
        <position position="1"/>
    </location>
</feature>
<dbReference type="PANTHER" id="PTHR48006">
    <property type="entry name" value="LEUCINE-RICH REPEAT-CONTAINING PROTEIN DDB_G0281931-RELATED"/>
    <property type="match status" value="1"/>
</dbReference>
<evidence type="ECO:0000256" key="1">
    <source>
        <dbReference type="SAM" id="MobiDB-lite"/>
    </source>
</evidence>
<keyword evidence="4" id="KW-1185">Reference proteome</keyword>
<dbReference type="Pfam" id="PF07714">
    <property type="entry name" value="PK_Tyr_Ser-Thr"/>
    <property type="match status" value="1"/>
</dbReference>
<dbReference type="AlphaFoldDB" id="A0AA41RYG2"/>
<dbReference type="InterPro" id="IPR001245">
    <property type="entry name" value="Ser-Thr/Tyr_kinase_cat_dom"/>
</dbReference>
<evidence type="ECO:0000313" key="3">
    <source>
        <dbReference type="EMBL" id="MCL7025485.1"/>
    </source>
</evidence>
<dbReference type="Proteomes" id="UP001177140">
    <property type="component" value="Unassembled WGS sequence"/>
</dbReference>
<evidence type="ECO:0000313" key="4">
    <source>
        <dbReference type="Proteomes" id="UP001177140"/>
    </source>
</evidence>
<evidence type="ECO:0000259" key="2">
    <source>
        <dbReference type="PROSITE" id="PS50011"/>
    </source>
</evidence>
<organism evidence="3 4">
    <name type="scientific">Papaver nudicaule</name>
    <name type="common">Iceland poppy</name>
    <dbReference type="NCBI Taxonomy" id="74823"/>
    <lineage>
        <taxon>Eukaryota</taxon>
        <taxon>Viridiplantae</taxon>
        <taxon>Streptophyta</taxon>
        <taxon>Embryophyta</taxon>
        <taxon>Tracheophyta</taxon>
        <taxon>Spermatophyta</taxon>
        <taxon>Magnoliopsida</taxon>
        <taxon>Ranunculales</taxon>
        <taxon>Papaveraceae</taxon>
        <taxon>Papaveroideae</taxon>
        <taxon>Papaver</taxon>
    </lineage>
</organism>
<sequence length="197" mass="21721">GYMAPEYASNGRLTYKADIYSFGIVALEIVSGKSNTKYMTNDEYFCLLDWANVLKEQGNLLDLTDPILESNYSKKEVLRMLNIALLCTNRSPALRPMMSVVVGMLKGQLPVQESSVVGSPRTDDTRSSASGGISYGSQTNTSTSSQETTLVEMSKSLAEVPWQGDSTISTNYYTIKKEEEIRDTEVARNSLILLIST</sequence>
<dbReference type="EMBL" id="JAJJMA010045895">
    <property type="protein sequence ID" value="MCL7025485.1"/>
    <property type="molecule type" value="Genomic_DNA"/>
</dbReference>
<accession>A0AA41RYG2</accession>
<dbReference type="PANTHER" id="PTHR48006:SF60">
    <property type="entry name" value="PROTEIN KINASE DOMAIN-CONTAINING PROTEIN"/>
    <property type="match status" value="1"/>
</dbReference>
<dbReference type="GO" id="GO:0004672">
    <property type="term" value="F:protein kinase activity"/>
    <property type="evidence" value="ECO:0007669"/>
    <property type="project" value="InterPro"/>
</dbReference>
<dbReference type="SUPFAM" id="SSF56112">
    <property type="entry name" value="Protein kinase-like (PK-like)"/>
    <property type="match status" value="1"/>
</dbReference>
<dbReference type="GO" id="GO:0005524">
    <property type="term" value="F:ATP binding"/>
    <property type="evidence" value="ECO:0007669"/>
    <property type="project" value="InterPro"/>
</dbReference>
<feature type="domain" description="Protein kinase" evidence="2">
    <location>
        <begin position="1"/>
        <end position="94"/>
    </location>
</feature>
<proteinExistence type="predicted"/>
<feature type="region of interest" description="Disordered" evidence="1">
    <location>
        <begin position="113"/>
        <end position="149"/>
    </location>
</feature>
<gene>
    <name evidence="3" type="ORF">MKW94_006472</name>
</gene>
<reference evidence="3" key="1">
    <citation type="submission" date="2022-03" db="EMBL/GenBank/DDBJ databases">
        <title>A functionally conserved STORR gene fusion in Papaver species that diverged 16.8 million years ago.</title>
        <authorList>
            <person name="Catania T."/>
        </authorList>
    </citation>
    <scope>NUCLEOTIDE SEQUENCE</scope>
    <source>
        <strain evidence="3">S-191538</strain>
    </source>
</reference>
<dbReference type="InterPro" id="IPR011009">
    <property type="entry name" value="Kinase-like_dom_sf"/>
</dbReference>
<name>A0AA41RYG2_PAPNU</name>
<comment type="caution">
    <text evidence="3">The sequence shown here is derived from an EMBL/GenBank/DDBJ whole genome shotgun (WGS) entry which is preliminary data.</text>
</comment>
<protein>
    <recommendedName>
        <fullName evidence="2">Protein kinase domain-containing protein</fullName>
    </recommendedName>
</protein>